<accession>A0A0C2HPI0</accession>
<dbReference type="EMBL" id="JXII01000002">
    <property type="protein sequence ID" value="KIH71396.1"/>
    <property type="molecule type" value="Genomic_DNA"/>
</dbReference>
<dbReference type="RefSeq" id="WP_040104860.1">
    <property type="nucleotide sequence ID" value="NZ_JABEVU030000001.1"/>
</dbReference>
<evidence type="ECO:0000256" key="1">
    <source>
        <dbReference type="ARBA" id="ARBA00023015"/>
    </source>
</evidence>
<name>A0A0C2HPI0_9STAP</name>
<dbReference type="STRING" id="45670.SN16_01530"/>
<keyword evidence="9" id="KW-1185">Reference proteome</keyword>
<feature type="domain" description="Mga helix-turn-helix" evidence="3">
    <location>
        <begin position="75"/>
        <end position="158"/>
    </location>
</feature>
<dbReference type="InterPro" id="IPR007737">
    <property type="entry name" value="Mga_HTH"/>
</dbReference>
<keyword evidence="2" id="KW-0804">Transcription</keyword>
<evidence type="ECO:0000313" key="8">
    <source>
        <dbReference type="Proteomes" id="UP000031546"/>
    </source>
</evidence>
<dbReference type="InterPro" id="IPR013196">
    <property type="entry name" value="HTH_11"/>
</dbReference>
<dbReference type="Pfam" id="PF05043">
    <property type="entry name" value="Mga"/>
    <property type="match status" value="1"/>
</dbReference>
<reference evidence="6 8" key="1">
    <citation type="submission" date="2015-01" db="EMBL/GenBank/DDBJ databases">
        <title>Genome sequences of high lactate-tolerant strain Salinicoccus roseus W12 with industrial interest.</title>
        <authorList>
            <person name="Wang H."/>
            <person name="Yu B."/>
        </authorList>
    </citation>
    <scope>NUCLEOTIDE SEQUENCE [LARGE SCALE GENOMIC DNA]</scope>
    <source>
        <strain evidence="6 8">W12</strain>
    </source>
</reference>
<sequence length="493" mass="57688">MKSLLSKSERRRIEMMKMLEAAEGWMSVSQLTETLGCSERIIREDAAELNAMFDYLSIESQREHYRIIFNQGTGLETLYSHLLHHSIAFRLLRCTFFKNYNTMKALADALYISQATLYRLLTRINTALGRHYGITFDTTSVRLEGEEADIRFFYSQYFAEAYDTFDWPFERIDERAFSDFLECVIEESGVYMDFAIFRYVKIVSAVNFIRYSRGHLVDHRSDMDDIYSRLMKDAHRFEAAEKRLGIRLTRSAFEQIFTAFVQPHFHYTYTSLAASADHDDYTAASIDALNRLMDQLSIDNDIPCPDRRPIILNMHNTALLEKHDIYLRPILSDRKQAFMKRLEHEYPDFCRQLHEAVIEYRRVLGRSTDTFILNQLIYTWFVNWEGLMHHLEAKRRPLRLLVLSNHDMYHARMIADIITHEFGSRVDVAAPKGINITKEDLEHSKCDLIITNFAMKDFKGPPCIQVSQFPDHADMLKIREALMPSAVPQGKVT</sequence>
<comment type="caution">
    <text evidence="6">The sequence shown here is derived from an EMBL/GenBank/DDBJ whole genome shotgun (WGS) entry which is preliminary data.</text>
</comment>
<evidence type="ECO:0000313" key="7">
    <source>
        <dbReference type="EMBL" id="MDB0579451.1"/>
    </source>
</evidence>
<dbReference type="Proteomes" id="UP000031546">
    <property type="component" value="Unassembled WGS sequence"/>
</dbReference>
<dbReference type="Pfam" id="PF08270">
    <property type="entry name" value="PRD_Mga"/>
    <property type="match status" value="1"/>
</dbReference>
<dbReference type="PANTHER" id="PTHR30185">
    <property type="entry name" value="CRYPTIC BETA-GLUCOSIDE BGL OPERON ANTITERMINATOR"/>
    <property type="match status" value="1"/>
</dbReference>
<dbReference type="InterPro" id="IPR013236">
    <property type="entry name" value="Mga_PRD_dom"/>
</dbReference>
<dbReference type="OrthoDB" id="1711164at2"/>
<dbReference type="PANTHER" id="PTHR30185:SF18">
    <property type="entry name" value="TRANSCRIPTIONAL REGULATOR MTLR"/>
    <property type="match status" value="1"/>
</dbReference>
<dbReference type="AlphaFoldDB" id="A0A0C2HPI0"/>
<reference evidence="7" key="2">
    <citation type="submission" date="2020-04" db="EMBL/GenBank/DDBJ databases">
        <authorList>
            <person name="Tanveer F."/>
            <person name="Xie Y."/>
            <person name="Shinwari Z.K."/>
        </authorList>
    </citation>
    <scope>NUCLEOTIDE SEQUENCE</scope>
    <source>
        <strain evidence="7">MOSEL-ME25</strain>
    </source>
</reference>
<dbReference type="Gene3D" id="1.10.10.10">
    <property type="entry name" value="Winged helix-like DNA-binding domain superfamily/Winged helix DNA-binding domain"/>
    <property type="match status" value="1"/>
</dbReference>
<organism evidence="6 8">
    <name type="scientific">Salinicoccus roseus</name>
    <dbReference type="NCBI Taxonomy" id="45670"/>
    <lineage>
        <taxon>Bacteria</taxon>
        <taxon>Bacillati</taxon>
        <taxon>Bacillota</taxon>
        <taxon>Bacilli</taxon>
        <taxon>Bacillales</taxon>
        <taxon>Staphylococcaceae</taxon>
        <taxon>Salinicoccus</taxon>
    </lineage>
</organism>
<dbReference type="Pfam" id="PF08279">
    <property type="entry name" value="HTH_11"/>
    <property type="match status" value="1"/>
</dbReference>
<dbReference type="Proteomes" id="UP000527860">
    <property type="component" value="Unassembled WGS sequence"/>
</dbReference>
<gene>
    <name evidence="7" type="ORF">F7P68_0002835</name>
    <name evidence="6" type="ORF">SN16_01530</name>
</gene>
<evidence type="ECO:0000313" key="6">
    <source>
        <dbReference type="EMBL" id="KIH71396.1"/>
    </source>
</evidence>
<proteinExistence type="predicted"/>
<feature type="domain" description="Helix-turn-helix type 11" evidence="5">
    <location>
        <begin position="11"/>
        <end position="66"/>
    </location>
</feature>
<feature type="domain" description="M protein trans-acting positive regulator (MGA) PRD" evidence="4">
    <location>
        <begin position="175"/>
        <end position="383"/>
    </location>
</feature>
<dbReference type="InterPro" id="IPR036388">
    <property type="entry name" value="WH-like_DNA-bd_sf"/>
</dbReference>
<dbReference type="GeneID" id="77844220"/>
<dbReference type="InterPro" id="IPR050661">
    <property type="entry name" value="BglG_antiterminators"/>
</dbReference>
<evidence type="ECO:0000313" key="9">
    <source>
        <dbReference type="Proteomes" id="UP000527860"/>
    </source>
</evidence>
<evidence type="ECO:0000259" key="5">
    <source>
        <dbReference type="Pfam" id="PF08279"/>
    </source>
</evidence>
<keyword evidence="1" id="KW-0805">Transcription regulation</keyword>
<evidence type="ECO:0000259" key="3">
    <source>
        <dbReference type="Pfam" id="PF05043"/>
    </source>
</evidence>
<protein>
    <submittedName>
        <fullName evidence="7">Helix-turn-helix domain-containing protein</fullName>
    </submittedName>
</protein>
<evidence type="ECO:0000256" key="2">
    <source>
        <dbReference type="ARBA" id="ARBA00023163"/>
    </source>
</evidence>
<dbReference type="Gene3D" id="3.40.50.2300">
    <property type="match status" value="1"/>
</dbReference>
<evidence type="ECO:0000259" key="4">
    <source>
        <dbReference type="Pfam" id="PF08270"/>
    </source>
</evidence>
<reference evidence="7" key="3">
    <citation type="submission" date="2022-12" db="EMBL/GenBank/DDBJ databases">
        <title>Genome analysis and biological profiling of marine Salinicoccus roseus MOSEL-ME25.</title>
        <authorList>
            <person name="Mirza F.T."/>
            <person name="Xie Y."/>
            <person name="Shinwari Z.K."/>
        </authorList>
    </citation>
    <scope>NUCLEOTIDE SEQUENCE</scope>
    <source>
        <strain evidence="7">MOSEL-ME25</strain>
    </source>
</reference>
<dbReference type="EMBL" id="JABEVU030000001">
    <property type="protein sequence ID" value="MDB0579451.1"/>
    <property type="molecule type" value="Genomic_DNA"/>
</dbReference>